<dbReference type="Proteomes" id="UP000008975">
    <property type="component" value="Chromosome"/>
</dbReference>
<dbReference type="KEGG" id="mts:MTES_1036"/>
<reference key="2">
    <citation type="submission" date="2011-02" db="EMBL/GenBank/DDBJ databases">
        <title>Genome sequence of Microbacterium testaceum StLB037.</title>
        <authorList>
            <person name="Morohoshi T."/>
            <person name="Wang W.Z."/>
            <person name="Someya N."/>
            <person name="Ikeda T."/>
        </authorList>
    </citation>
    <scope>NUCLEOTIDE SEQUENCE</scope>
    <source>
        <strain>StLB037</strain>
    </source>
</reference>
<proteinExistence type="predicted"/>
<sequence length="66" mass="6670">MTTGLRETAAVAAAAGDTGATRAVANRTTGTAAAAHTRRDRDLRGMGTNVSSLSGFGIGKRLPRVV</sequence>
<accession>E8NFV5</accession>
<name>E8NFV5_MICTS</name>
<protein>
    <submittedName>
        <fullName evidence="1">Uncharacterized protein</fullName>
    </submittedName>
</protein>
<dbReference type="EMBL" id="AP012052">
    <property type="protein sequence ID" value="BAJ74000.1"/>
    <property type="molecule type" value="Genomic_DNA"/>
</dbReference>
<evidence type="ECO:0000313" key="2">
    <source>
        <dbReference type="Proteomes" id="UP000008975"/>
    </source>
</evidence>
<reference evidence="1 2" key="1">
    <citation type="journal article" date="2011" name="J. Bacteriol.">
        <title>Genome sequence of Microbacterium testaceum StLB037, an N-acylhomoserine lactone-degrading bacterium isolated from potato leaves.</title>
        <authorList>
            <person name="Morohoshi T."/>
            <person name="Wang W.-Z."/>
            <person name="Someya N."/>
            <person name="Ikeda T."/>
        </authorList>
    </citation>
    <scope>NUCLEOTIDE SEQUENCE [LARGE SCALE GENOMIC DNA]</scope>
    <source>
        <strain evidence="1 2">StLB037</strain>
    </source>
</reference>
<evidence type="ECO:0000313" key="1">
    <source>
        <dbReference type="EMBL" id="BAJ74000.1"/>
    </source>
</evidence>
<dbReference type="HOGENOM" id="CLU_2826382_0_0_11"/>
<organism evidence="1 2">
    <name type="scientific">Microbacterium testaceum (strain StLB037)</name>
    <dbReference type="NCBI Taxonomy" id="979556"/>
    <lineage>
        <taxon>Bacteria</taxon>
        <taxon>Bacillati</taxon>
        <taxon>Actinomycetota</taxon>
        <taxon>Actinomycetes</taxon>
        <taxon>Micrococcales</taxon>
        <taxon>Microbacteriaceae</taxon>
        <taxon>Microbacterium</taxon>
    </lineage>
</organism>
<dbReference type="AlphaFoldDB" id="E8NFV5"/>
<gene>
    <name evidence="1" type="ordered locus">MTES_1036</name>
</gene>
<dbReference type="STRING" id="979556.MTES_1036"/>